<accession>A0A238IYY7</accession>
<protein>
    <submittedName>
        <fullName evidence="1">Uncharacterized protein</fullName>
    </submittedName>
</protein>
<reference evidence="2" key="1">
    <citation type="submission" date="2017-05" db="EMBL/GenBank/DDBJ databases">
        <authorList>
            <person name="Rodrigo-Torres L."/>
            <person name="Arahal R. D."/>
            <person name="Lucena T."/>
        </authorList>
    </citation>
    <scope>NUCLEOTIDE SEQUENCE [LARGE SCALE GENOMIC DNA]</scope>
    <source>
        <strain evidence="2">CECT 8489</strain>
    </source>
</reference>
<proteinExistence type="predicted"/>
<sequence>MVGEFTVPVKVWVLGHNDQLFAQVTNNPEKVLTRRQVIEVEGPLFRRRNRQEIVQVNLFIRIARISMKDRAVSDLVEVNRSIGGIVDQKDRENDRPIRCHAKHHLIPKAAVRGGLILEQVNDLPVNGGQTRRVACSRIGDANLKRIQRRR</sequence>
<dbReference type="AlphaFoldDB" id="A0A238IYY7"/>
<dbReference type="EMBL" id="FXXQ01000005">
    <property type="protein sequence ID" value="SMX23616.1"/>
    <property type="molecule type" value="Genomic_DNA"/>
</dbReference>
<name>A0A238IYY7_9RHOB</name>
<gene>
    <name evidence="1" type="ORF">BOA8489_01726</name>
</gene>
<keyword evidence="2" id="KW-1185">Reference proteome</keyword>
<dbReference type="Proteomes" id="UP000201838">
    <property type="component" value="Unassembled WGS sequence"/>
</dbReference>
<organism evidence="1 2">
    <name type="scientific">Boseongicola aestuarii</name>
    <dbReference type="NCBI Taxonomy" id="1470561"/>
    <lineage>
        <taxon>Bacteria</taxon>
        <taxon>Pseudomonadati</taxon>
        <taxon>Pseudomonadota</taxon>
        <taxon>Alphaproteobacteria</taxon>
        <taxon>Rhodobacterales</taxon>
        <taxon>Paracoccaceae</taxon>
        <taxon>Boseongicola</taxon>
    </lineage>
</organism>
<evidence type="ECO:0000313" key="2">
    <source>
        <dbReference type="Proteomes" id="UP000201838"/>
    </source>
</evidence>
<evidence type="ECO:0000313" key="1">
    <source>
        <dbReference type="EMBL" id="SMX23616.1"/>
    </source>
</evidence>